<proteinExistence type="predicted"/>
<protein>
    <recommendedName>
        <fullName evidence="2">Transport-associated OB type 2 domain-containing protein</fullName>
    </recommendedName>
</protein>
<evidence type="ECO:0008006" key="2">
    <source>
        <dbReference type="Google" id="ProtNLM"/>
    </source>
</evidence>
<evidence type="ECO:0000313" key="1">
    <source>
        <dbReference type="EMBL" id="MPN32875.1"/>
    </source>
</evidence>
<dbReference type="AlphaFoldDB" id="A0A645H1H6"/>
<dbReference type="SUPFAM" id="SSF52540">
    <property type="entry name" value="P-loop containing nucleoside triphosphate hydrolases"/>
    <property type="match status" value="1"/>
</dbReference>
<accession>A0A645H1H6</accession>
<gene>
    <name evidence="1" type="ORF">SDC9_180358</name>
</gene>
<sequence length="206" mass="22748">MICAAADKLNGPLRAKVFQALKDAALSGTGILYATADGEPVMAFADRVLLLSRGRIIQEGSPEELCELPLSEKAALMCGGFILIRGQAAAVKGDKLLFSSDGLSIPCRSELWLTPGEPLTLCLRHRWLEWSKEADSSFSPPLRAKLLQADPCPAGHRLSFQLTNGLRFTLEREVLPASRRQPGENYYVRWDMDKAILLRPDVEEKQ</sequence>
<organism evidence="1">
    <name type="scientific">bioreactor metagenome</name>
    <dbReference type="NCBI Taxonomy" id="1076179"/>
    <lineage>
        <taxon>unclassified sequences</taxon>
        <taxon>metagenomes</taxon>
        <taxon>ecological metagenomes</taxon>
    </lineage>
</organism>
<dbReference type="InterPro" id="IPR027417">
    <property type="entry name" value="P-loop_NTPase"/>
</dbReference>
<dbReference type="Gene3D" id="3.40.50.300">
    <property type="entry name" value="P-loop containing nucleotide triphosphate hydrolases"/>
    <property type="match status" value="1"/>
</dbReference>
<dbReference type="EMBL" id="VSSQ01085116">
    <property type="protein sequence ID" value="MPN32875.1"/>
    <property type="molecule type" value="Genomic_DNA"/>
</dbReference>
<comment type="caution">
    <text evidence="1">The sequence shown here is derived from an EMBL/GenBank/DDBJ whole genome shotgun (WGS) entry which is preliminary data.</text>
</comment>
<reference evidence="1" key="1">
    <citation type="submission" date="2019-08" db="EMBL/GenBank/DDBJ databases">
        <authorList>
            <person name="Kucharzyk K."/>
            <person name="Murdoch R.W."/>
            <person name="Higgins S."/>
            <person name="Loffler F."/>
        </authorList>
    </citation>
    <scope>NUCLEOTIDE SEQUENCE</scope>
</reference>
<name>A0A645H1H6_9ZZZZ</name>